<dbReference type="AlphaFoldDB" id="A0A226E9R5"/>
<keyword evidence="1" id="KW-0472">Membrane</keyword>
<comment type="caution">
    <text evidence="2">The sequence shown here is derived from an EMBL/GenBank/DDBJ whole genome shotgun (WGS) entry which is preliminary data.</text>
</comment>
<reference evidence="2 3" key="1">
    <citation type="submission" date="2015-12" db="EMBL/GenBank/DDBJ databases">
        <title>The genome of Folsomia candida.</title>
        <authorList>
            <person name="Faddeeva A."/>
            <person name="Derks M.F."/>
            <person name="Anvar Y."/>
            <person name="Smit S."/>
            <person name="Van Straalen N."/>
            <person name="Roelofs D."/>
        </authorList>
    </citation>
    <scope>NUCLEOTIDE SEQUENCE [LARGE SCALE GENOMIC DNA]</scope>
    <source>
        <strain evidence="2 3">VU population</strain>
        <tissue evidence="2">Whole body</tissue>
    </source>
</reference>
<feature type="transmembrane region" description="Helical" evidence="1">
    <location>
        <begin position="453"/>
        <end position="475"/>
    </location>
</feature>
<feature type="transmembrane region" description="Helical" evidence="1">
    <location>
        <begin position="681"/>
        <end position="705"/>
    </location>
</feature>
<name>A0A226E9R5_FOLCA</name>
<accession>A0A226E9R5</accession>
<dbReference type="EMBL" id="LNIX01000005">
    <property type="protein sequence ID" value="OXA53854.1"/>
    <property type="molecule type" value="Genomic_DNA"/>
</dbReference>
<proteinExistence type="predicted"/>
<feature type="transmembrane region" description="Helical" evidence="1">
    <location>
        <begin position="655"/>
        <end position="675"/>
    </location>
</feature>
<feature type="transmembrane region" description="Helical" evidence="1">
    <location>
        <begin position="151"/>
        <end position="172"/>
    </location>
</feature>
<dbReference type="Proteomes" id="UP000198287">
    <property type="component" value="Unassembled WGS sequence"/>
</dbReference>
<keyword evidence="1" id="KW-1133">Transmembrane helix</keyword>
<feature type="transmembrane region" description="Helical" evidence="1">
    <location>
        <begin position="81"/>
        <end position="97"/>
    </location>
</feature>
<feature type="transmembrane region" description="Helical" evidence="1">
    <location>
        <begin position="309"/>
        <end position="333"/>
    </location>
</feature>
<organism evidence="2 3">
    <name type="scientific">Folsomia candida</name>
    <name type="common">Springtail</name>
    <dbReference type="NCBI Taxonomy" id="158441"/>
    <lineage>
        <taxon>Eukaryota</taxon>
        <taxon>Metazoa</taxon>
        <taxon>Ecdysozoa</taxon>
        <taxon>Arthropoda</taxon>
        <taxon>Hexapoda</taxon>
        <taxon>Collembola</taxon>
        <taxon>Entomobryomorpha</taxon>
        <taxon>Isotomoidea</taxon>
        <taxon>Isotomidae</taxon>
        <taxon>Proisotominae</taxon>
        <taxon>Folsomia</taxon>
    </lineage>
</organism>
<evidence type="ECO:0000313" key="3">
    <source>
        <dbReference type="Proteomes" id="UP000198287"/>
    </source>
</evidence>
<sequence>MSSKNIVLAFSEHSKLFKFYSKCPMQWVSEREIIEYKSWRRERSVLYWHINCILTISVTYQAGFAYVLYQQLFRPDPSRHLFKVVIMSMLGVLNWYGSVMHLMTTLYGDGAAIGWNQLQKIERDLKNWKENHGIHRFHVPPPTPLFDLEKIVLLSVVPVFAAYFPFVLASNILMHMDSLYPVVTDISSFLRLTFPAMMALHLLRDVILIINVFEICSIFSLVILFFLSTLHVMDKILSILVEKSKGIVLSRQKGDLMNKIEYLLRTHVHLQLAYKPIARYQELGTIALMLMGLLVFIFSNFATLRFYKLLPFMVFAFYPSVSAVVGVIANLTLPYTHKLFEDSMEVLRLLGGGCAFGLRGEVRLLRRKIWSVRAHRLYAGVGGNNIFCLNKETKVHYFHEFKKRKYSKCCTTANNVPTKNIALAFSEHEKLFTFYSKSPLQWQIFRPDPSRHLFIVVIRSILGVLNWFGFVMYLMTTLYGDGAAIGWNQLHKIERDLKDWAEGCGIRRIQVPHPTPRFDLEKITLLSTVRVFVGYFYLSVVSDMLMSWDSMYLVVTDISSVLNLTFPAMMALHVLRYVVVIMNVFEICSIFSFLILLFLSGLRVMNNILSTLLLQSKGIGLSRQKIDHVDRIHCLLRTHIHLQLAYKPIARYQELGTIALMLVGLFAFVFSNFATLRFYKLLPFMVFVFNPSVSAVVAAIVNLTWPLTHKLFDDSREVLRLQGRGYALGLRGEVRLLRRKIRSVRAHRLYAGMGGNNLFCLNKETKVQYFECVIDYTITLLLSVPNTVVWKIGAM</sequence>
<keyword evidence="1" id="KW-0812">Transmembrane</keyword>
<feature type="transmembrane region" description="Helical" evidence="1">
    <location>
        <begin position="283"/>
        <end position="303"/>
    </location>
</feature>
<evidence type="ECO:0000256" key="1">
    <source>
        <dbReference type="SAM" id="Phobius"/>
    </source>
</evidence>
<feature type="transmembrane region" description="Helical" evidence="1">
    <location>
        <begin position="206"/>
        <end position="227"/>
    </location>
</feature>
<feature type="transmembrane region" description="Helical" evidence="1">
    <location>
        <begin position="577"/>
        <end position="599"/>
    </location>
</feature>
<gene>
    <name evidence="2" type="ORF">Fcan01_10792</name>
</gene>
<feature type="transmembrane region" description="Helical" evidence="1">
    <location>
        <begin position="552"/>
        <end position="571"/>
    </location>
</feature>
<evidence type="ECO:0000313" key="2">
    <source>
        <dbReference type="EMBL" id="OXA53854.1"/>
    </source>
</evidence>
<feature type="transmembrane region" description="Helical" evidence="1">
    <location>
        <begin position="523"/>
        <end position="540"/>
    </location>
</feature>
<protein>
    <submittedName>
        <fullName evidence="2">Uncharacterized protein</fullName>
    </submittedName>
</protein>
<keyword evidence="3" id="KW-1185">Reference proteome</keyword>
<feature type="transmembrane region" description="Helical" evidence="1">
    <location>
        <begin position="46"/>
        <end position="69"/>
    </location>
</feature>